<keyword evidence="4 8" id="KW-0812">Transmembrane</keyword>
<feature type="transmembrane region" description="Helical" evidence="8">
    <location>
        <begin position="242"/>
        <end position="261"/>
    </location>
</feature>
<dbReference type="EMBL" id="BAABKB010000021">
    <property type="protein sequence ID" value="GAA5020190.1"/>
    <property type="molecule type" value="Genomic_DNA"/>
</dbReference>
<evidence type="ECO:0000256" key="6">
    <source>
        <dbReference type="ARBA" id="ARBA00023136"/>
    </source>
</evidence>
<dbReference type="InterPro" id="IPR036259">
    <property type="entry name" value="MFS_trans_sf"/>
</dbReference>
<feature type="transmembrane region" description="Helical" evidence="8">
    <location>
        <begin position="121"/>
        <end position="140"/>
    </location>
</feature>
<evidence type="ECO:0000313" key="11">
    <source>
        <dbReference type="Proteomes" id="UP001501759"/>
    </source>
</evidence>
<dbReference type="Pfam" id="PF07690">
    <property type="entry name" value="MFS_1"/>
    <property type="match status" value="1"/>
</dbReference>
<evidence type="ECO:0000256" key="5">
    <source>
        <dbReference type="ARBA" id="ARBA00022989"/>
    </source>
</evidence>
<evidence type="ECO:0000256" key="3">
    <source>
        <dbReference type="ARBA" id="ARBA00022475"/>
    </source>
</evidence>
<dbReference type="InterPro" id="IPR020846">
    <property type="entry name" value="MFS_dom"/>
</dbReference>
<feature type="transmembrane region" description="Helical" evidence="8">
    <location>
        <begin position="24"/>
        <end position="48"/>
    </location>
</feature>
<dbReference type="PROSITE" id="PS50850">
    <property type="entry name" value="MFS"/>
    <property type="match status" value="1"/>
</dbReference>
<evidence type="ECO:0000256" key="4">
    <source>
        <dbReference type="ARBA" id="ARBA00022692"/>
    </source>
</evidence>
<protein>
    <submittedName>
        <fullName evidence="10">MFS transporter</fullName>
    </submittedName>
</protein>
<comment type="subcellular location">
    <subcellularLocation>
        <location evidence="1">Cell membrane</location>
        <topology evidence="1">Multi-pass membrane protein</topology>
    </subcellularLocation>
</comment>
<feature type="transmembrane region" description="Helical" evidence="8">
    <location>
        <begin position="212"/>
        <end position="230"/>
    </location>
</feature>
<evidence type="ECO:0000313" key="10">
    <source>
        <dbReference type="EMBL" id="GAA5020190.1"/>
    </source>
</evidence>
<dbReference type="RefSeq" id="WP_345653399.1">
    <property type="nucleotide sequence ID" value="NZ_BAABKB010000021.1"/>
</dbReference>
<dbReference type="CDD" id="cd17321">
    <property type="entry name" value="MFS_MMR_MDR_like"/>
    <property type="match status" value="1"/>
</dbReference>
<evidence type="ECO:0000256" key="8">
    <source>
        <dbReference type="SAM" id="Phobius"/>
    </source>
</evidence>
<dbReference type="NCBIfam" id="TIGR00711">
    <property type="entry name" value="efflux_EmrB"/>
    <property type="match status" value="1"/>
</dbReference>
<sequence>MSSAPRPAEARTPVPTPGDNPRRWLGLVFIGLAQLMIVLDITVVNIALPSAQQDLGISAGDRQWVITAYTLAFGSLLLLGGRIADYTGRKRAFLIGLIGFACASALGGAATGFTLLLAARALQGGFAALLAPAALSLLSISFTESRERAKAFGVYGAIAAGGSAIGLLLGGLLTEYLDWRWCLYVNVPIAVIAACGWSVLPADRRATARARLDLPGALLATSGLVAAVYGCSKAESDGWDSPLVMALLTSGVCLLVGFALFEARSPRPLLPLRVVTDRTRASAYLAVALAVIGMFGMFLFLTYYMQVVKDYSAVLTGVAFLPLTAGVLVSAGGIASRLLPRVAPRALVVPGLLLAAVGTGWLIPLEADTSYATGVLPAEIIVGLGMGLVMAPAMNYATHGVRPEDSGVASAMANTSQQIGASIGTALLNTIAIDASTDYLAGRRHTPDVLREALVEGFSTAYSVATVILVAAALVIAVLMNAPRPATVGEARREPAPHMG</sequence>
<keyword evidence="5 8" id="KW-1133">Transmembrane helix</keyword>
<gene>
    <name evidence="10" type="ORF">GCM10023335_49620</name>
</gene>
<organism evidence="10 11">
    <name type="scientific">Streptomyces siamensis</name>
    <dbReference type="NCBI Taxonomy" id="1274986"/>
    <lineage>
        <taxon>Bacteria</taxon>
        <taxon>Bacillati</taxon>
        <taxon>Actinomycetota</taxon>
        <taxon>Actinomycetes</taxon>
        <taxon>Kitasatosporales</taxon>
        <taxon>Streptomycetaceae</taxon>
        <taxon>Streptomyces</taxon>
    </lineage>
</organism>
<keyword evidence="11" id="KW-1185">Reference proteome</keyword>
<feature type="transmembrane region" description="Helical" evidence="8">
    <location>
        <begin position="346"/>
        <end position="363"/>
    </location>
</feature>
<evidence type="ECO:0000256" key="2">
    <source>
        <dbReference type="ARBA" id="ARBA00022448"/>
    </source>
</evidence>
<dbReference type="InterPro" id="IPR011701">
    <property type="entry name" value="MFS"/>
</dbReference>
<evidence type="ECO:0000256" key="7">
    <source>
        <dbReference type="ARBA" id="ARBA00023251"/>
    </source>
</evidence>
<dbReference type="Gene3D" id="1.20.1720.10">
    <property type="entry name" value="Multidrug resistance protein D"/>
    <property type="match status" value="1"/>
</dbReference>
<comment type="caution">
    <text evidence="10">The sequence shown here is derived from an EMBL/GenBank/DDBJ whole genome shotgun (WGS) entry which is preliminary data.</text>
</comment>
<feature type="transmembrane region" description="Helical" evidence="8">
    <location>
        <begin position="92"/>
        <end position="115"/>
    </location>
</feature>
<dbReference type="Proteomes" id="UP001501759">
    <property type="component" value="Unassembled WGS sequence"/>
</dbReference>
<feature type="transmembrane region" description="Helical" evidence="8">
    <location>
        <begin position="179"/>
        <end position="200"/>
    </location>
</feature>
<dbReference type="PANTHER" id="PTHR42718:SF46">
    <property type="entry name" value="BLR6921 PROTEIN"/>
    <property type="match status" value="1"/>
</dbReference>
<feature type="transmembrane region" description="Helical" evidence="8">
    <location>
        <begin position="152"/>
        <end position="173"/>
    </location>
</feature>
<dbReference type="SUPFAM" id="SSF103473">
    <property type="entry name" value="MFS general substrate transporter"/>
    <property type="match status" value="1"/>
</dbReference>
<evidence type="ECO:0000256" key="1">
    <source>
        <dbReference type="ARBA" id="ARBA00004651"/>
    </source>
</evidence>
<dbReference type="Gene3D" id="1.20.1250.20">
    <property type="entry name" value="MFS general substrate transporter like domains"/>
    <property type="match status" value="1"/>
</dbReference>
<feature type="domain" description="Major facilitator superfamily (MFS) profile" evidence="9">
    <location>
        <begin position="26"/>
        <end position="484"/>
    </location>
</feature>
<dbReference type="PANTHER" id="PTHR42718">
    <property type="entry name" value="MAJOR FACILITATOR SUPERFAMILY MULTIDRUG TRANSPORTER MFSC"/>
    <property type="match status" value="1"/>
</dbReference>
<keyword evidence="3" id="KW-1003">Cell membrane</keyword>
<feature type="transmembrane region" description="Helical" evidence="8">
    <location>
        <begin position="461"/>
        <end position="482"/>
    </location>
</feature>
<accession>A0ABP9J665</accession>
<keyword evidence="7" id="KW-0046">Antibiotic resistance</keyword>
<keyword evidence="6 8" id="KW-0472">Membrane</keyword>
<feature type="transmembrane region" description="Helical" evidence="8">
    <location>
        <begin position="375"/>
        <end position="398"/>
    </location>
</feature>
<feature type="transmembrane region" description="Helical" evidence="8">
    <location>
        <begin position="311"/>
        <end position="334"/>
    </location>
</feature>
<feature type="transmembrane region" description="Helical" evidence="8">
    <location>
        <begin position="282"/>
        <end position="305"/>
    </location>
</feature>
<proteinExistence type="predicted"/>
<feature type="transmembrane region" description="Helical" evidence="8">
    <location>
        <begin position="63"/>
        <end position="80"/>
    </location>
</feature>
<reference evidence="11" key="1">
    <citation type="journal article" date="2019" name="Int. J. Syst. Evol. Microbiol.">
        <title>The Global Catalogue of Microorganisms (GCM) 10K type strain sequencing project: providing services to taxonomists for standard genome sequencing and annotation.</title>
        <authorList>
            <consortium name="The Broad Institute Genomics Platform"/>
            <consortium name="The Broad Institute Genome Sequencing Center for Infectious Disease"/>
            <person name="Wu L."/>
            <person name="Ma J."/>
        </authorList>
    </citation>
    <scope>NUCLEOTIDE SEQUENCE [LARGE SCALE GENOMIC DNA]</scope>
    <source>
        <strain evidence="11">JCM 18409</strain>
    </source>
</reference>
<evidence type="ECO:0000259" key="9">
    <source>
        <dbReference type="PROSITE" id="PS50850"/>
    </source>
</evidence>
<keyword evidence="2" id="KW-0813">Transport</keyword>
<dbReference type="InterPro" id="IPR004638">
    <property type="entry name" value="EmrB-like"/>
</dbReference>
<name>A0ABP9J665_9ACTN</name>